<dbReference type="Proteomes" id="UP001437460">
    <property type="component" value="Unassembled WGS sequence"/>
</dbReference>
<protein>
    <recommendedName>
        <fullName evidence="3">AAA domain-containing protein</fullName>
    </recommendedName>
</protein>
<accession>A0ABV1HNQ3</accession>
<evidence type="ECO:0008006" key="3">
    <source>
        <dbReference type="Google" id="ProtNLM"/>
    </source>
</evidence>
<reference evidence="1 2" key="1">
    <citation type="submission" date="2024-03" db="EMBL/GenBank/DDBJ databases">
        <title>Human intestinal bacterial collection.</title>
        <authorList>
            <person name="Pauvert C."/>
            <person name="Hitch T.C.A."/>
            <person name="Clavel T."/>
        </authorList>
    </citation>
    <scope>NUCLEOTIDE SEQUENCE [LARGE SCALE GENOMIC DNA]</scope>
    <source>
        <strain evidence="1 2">CLA-AP-H27</strain>
    </source>
</reference>
<dbReference type="EMBL" id="JBBMFJ010000028">
    <property type="protein sequence ID" value="MEQ2563952.1"/>
    <property type="molecule type" value="Genomic_DNA"/>
</dbReference>
<evidence type="ECO:0000313" key="2">
    <source>
        <dbReference type="Proteomes" id="UP001437460"/>
    </source>
</evidence>
<name>A0ABV1HNQ3_9FIRM</name>
<comment type="caution">
    <text evidence="1">The sequence shown here is derived from an EMBL/GenBank/DDBJ whole genome shotgun (WGS) entry which is preliminary data.</text>
</comment>
<gene>
    <name evidence="1" type="ORF">WMO41_12390</name>
</gene>
<sequence length="190" mass="21984">MGTSHLAVSLANYLTGVKRKKTALLEWNDHGDFERIGRFAGKERQETDQSRNKWEVFRIMEVDYYKMADPSVLSFCLGRDYHYIILDYGEATESSLCECARCDRKILVGSLNEWKAEAFLEVLEQAGNRDESWKMAVASGGEDTRREIEKLFHCRLQRLPASADAFRITREEIPCFEDLLFTRRGPGKMQ</sequence>
<organism evidence="1 2">
    <name type="scientific">Ventrimonas faecis</name>
    <dbReference type="NCBI Taxonomy" id="3133170"/>
    <lineage>
        <taxon>Bacteria</taxon>
        <taxon>Bacillati</taxon>
        <taxon>Bacillota</taxon>
        <taxon>Clostridia</taxon>
        <taxon>Lachnospirales</taxon>
        <taxon>Lachnospiraceae</taxon>
        <taxon>Ventrimonas</taxon>
    </lineage>
</organism>
<keyword evidence="2" id="KW-1185">Reference proteome</keyword>
<proteinExistence type="predicted"/>
<evidence type="ECO:0000313" key="1">
    <source>
        <dbReference type="EMBL" id="MEQ2563952.1"/>
    </source>
</evidence>
<dbReference type="RefSeq" id="WP_177291274.1">
    <property type="nucleotide sequence ID" value="NZ_JBBMFJ010000028.1"/>
</dbReference>